<proteinExistence type="predicted"/>
<reference evidence="1" key="2">
    <citation type="submission" date="2021-02" db="EMBL/GenBank/DDBJ databases">
        <authorList>
            <person name="Kimball J.A."/>
            <person name="Haas M.W."/>
            <person name="Macchietto M."/>
            <person name="Kono T."/>
            <person name="Duquette J."/>
            <person name="Shao M."/>
        </authorList>
    </citation>
    <scope>NUCLEOTIDE SEQUENCE</scope>
    <source>
        <tissue evidence="1">Fresh leaf tissue</tissue>
    </source>
</reference>
<keyword evidence="2" id="KW-1185">Reference proteome</keyword>
<name>A0A8J5TGV0_ZIZPA</name>
<dbReference type="Proteomes" id="UP000729402">
    <property type="component" value="Unassembled WGS sequence"/>
</dbReference>
<accession>A0A8J5TGV0</accession>
<organism evidence="1 2">
    <name type="scientific">Zizania palustris</name>
    <name type="common">Northern wild rice</name>
    <dbReference type="NCBI Taxonomy" id="103762"/>
    <lineage>
        <taxon>Eukaryota</taxon>
        <taxon>Viridiplantae</taxon>
        <taxon>Streptophyta</taxon>
        <taxon>Embryophyta</taxon>
        <taxon>Tracheophyta</taxon>
        <taxon>Spermatophyta</taxon>
        <taxon>Magnoliopsida</taxon>
        <taxon>Liliopsida</taxon>
        <taxon>Poales</taxon>
        <taxon>Poaceae</taxon>
        <taxon>BOP clade</taxon>
        <taxon>Oryzoideae</taxon>
        <taxon>Oryzeae</taxon>
        <taxon>Zizaniinae</taxon>
        <taxon>Zizania</taxon>
    </lineage>
</organism>
<sequence>MATAMASPHPLHLGAPRRLVDIDVSATSSSFLPKCAWVSSASYSSPHSALAVASLDSLSPRLLEPPETSRSLSRSEPPPPEAFMRCTRWWCGCMDVTPSPEVRRPESHWLDRFLELRSHFHDPSKCHTSNNEEDDHVYYLYGDDDLHDGCGVSYDFL</sequence>
<comment type="caution">
    <text evidence="1">The sequence shown here is derived from an EMBL/GenBank/DDBJ whole genome shotgun (WGS) entry which is preliminary data.</text>
</comment>
<gene>
    <name evidence="1" type="ORF">GUJ93_ZPchr0010g11158</name>
</gene>
<dbReference type="AlphaFoldDB" id="A0A8J5TGV0"/>
<dbReference type="EMBL" id="JAAALK010000082">
    <property type="protein sequence ID" value="KAG8083995.1"/>
    <property type="molecule type" value="Genomic_DNA"/>
</dbReference>
<reference evidence="1" key="1">
    <citation type="journal article" date="2021" name="bioRxiv">
        <title>Whole Genome Assembly and Annotation of Northern Wild Rice, Zizania palustris L., Supports a Whole Genome Duplication in the Zizania Genus.</title>
        <authorList>
            <person name="Haas M."/>
            <person name="Kono T."/>
            <person name="Macchietto M."/>
            <person name="Millas R."/>
            <person name="McGilp L."/>
            <person name="Shao M."/>
            <person name="Duquette J."/>
            <person name="Hirsch C.N."/>
            <person name="Kimball J."/>
        </authorList>
    </citation>
    <scope>NUCLEOTIDE SEQUENCE</scope>
    <source>
        <tissue evidence="1">Fresh leaf tissue</tissue>
    </source>
</reference>
<protein>
    <submittedName>
        <fullName evidence="1">Uncharacterized protein</fullName>
    </submittedName>
</protein>
<evidence type="ECO:0000313" key="2">
    <source>
        <dbReference type="Proteomes" id="UP000729402"/>
    </source>
</evidence>
<evidence type="ECO:0000313" key="1">
    <source>
        <dbReference type="EMBL" id="KAG8083995.1"/>
    </source>
</evidence>